<feature type="compositionally biased region" description="Basic residues" evidence="4">
    <location>
        <begin position="117"/>
        <end position="130"/>
    </location>
</feature>
<dbReference type="GO" id="GO:0005737">
    <property type="term" value="C:cytoplasm"/>
    <property type="evidence" value="ECO:0007669"/>
    <property type="project" value="TreeGrafter"/>
</dbReference>
<evidence type="ECO:0000259" key="5">
    <source>
        <dbReference type="PROSITE" id="PS50011"/>
    </source>
</evidence>
<dbReference type="InterPro" id="IPR017441">
    <property type="entry name" value="Protein_kinase_ATP_BS"/>
</dbReference>
<dbReference type="CDD" id="cd14008">
    <property type="entry name" value="STKc_LKB1_CaMKK"/>
    <property type="match status" value="1"/>
</dbReference>
<accession>A0A3A2ZS90</accession>
<keyword evidence="2 3" id="KW-0067">ATP-binding</keyword>
<dbReference type="InterPro" id="IPR000719">
    <property type="entry name" value="Prot_kinase_dom"/>
</dbReference>
<protein>
    <submittedName>
        <fullName evidence="6">Calcium calmodulin-dependent protein kinase</fullName>
    </submittedName>
</protein>
<feature type="region of interest" description="Disordered" evidence="4">
    <location>
        <begin position="1"/>
        <end position="52"/>
    </location>
</feature>
<dbReference type="Gene3D" id="1.10.510.10">
    <property type="entry name" value="Transferase(Phosphotransferase) domain 1"/>
    <property type="match status" value="1"/>
</dbReference>
<feature type="compositionally biased region" description="Basic and acidic residues" evidence="4">
    <location>
        <begin position="21"/>
        <end position="32"/>
    </location>
</feature>
<comment type="caution">
    <text evidence="6">The sequence shown here is derived from an EMBL/GenBank/DDBJ whole genome shotgun (WGS) entry which is preliminary data.</text>
</comment>
<keyword evidence="1 3" id="KW-0547">Nucleotide-binding</keyword>
<feature type="region of interest" description="Disordered" evidence="4">
    <location>
        <begin position="593"/>
        <end position="622"/>
    </location>
</feature>
<dbReference type="Pfam" id="PF00069">
    <property type="entry name" value="Pkinase"/>
    <property type="match status" value="1"/>
</dbReference>
<evidence type="ECO:0000256" key="4">
    <source>
        <dbReference type="SAM" id="MobiDB-lite"/>
    </source>
</evidence>
<feature type="region of interest" description="Disordered" evidence="4">
    <location>
        <begin position="486"/>
        <end position="579"/>
    </location>
</feature>
<evidence type="ECO:0000256" key="2">
    <source>
        <dbReference type="ARBA" id="ARBA00022840"/>
    </source>
</evidence>
<dbReference type="PANTHER" id="PTHR24346:SF77">
    <property type="entry name" value="SERINE THREONINE PROTEIN KINASE"/>
    <property type="match status" value="1"/>
</dbReference>
<dbReference type="InterPro" id="IPR011009">
    <property type="entry name" value="Kinase-like_dom_sf"/>
</dbReference>
<evidence type="ECO:0000256" key="3">
    <source>
        <dbReference type="PROSITE-ProRule" id="PRU10141"/>
    </source>
</evidence>
<dbReference type="STRING" id="2070753.A0A3A2ZS90"/>
<feature type="region of interest" description="Disordered" evidence="4">
    <location>
        <begin position="692"/>
        <end position="801"/>
    </location>
</feature>
<feature type="binding site" evidence="3">
    <location>
        <position position="108"/>
    </location>
    <ligand>
        <name>ATP</name>
        <dbReference type="ChEBI" id="CHEBI:30616"/>
    </ligand>
</feature>
<name>A0A3A2ZS90_9EURO</name>
<evidence type="ECO:0000313" key="6">
    <source>
        <dbReference type="EMBL" id="RJE26032.1"/>
    </source>
</evidence>
<dbReference type="PROSITE" id="PS00108">
    <property type="entry name" value="PROTEIN_KINASE_ST"/>
    <property type="match status" value="1"/>
</dbReference>
<feature type="domain" description="Protein kinase" evidence="5">
    <location>
        <begin position="80"/>
        <end position="375"/>
    </location>
</feature>
<reference evidence="7" key="1">
    <citation type="submission" date="2017-02" db="EMBL/GenBank/DDBJ databases">
        <authorList>
            <person name="Tafer H."/>
            <person name="Lopandic K."/>
        </authorList>
    </citation>
    <scope>NUCLEOTIDE SEQUENCE [LARGE SCALE GENOMIC DNA]</scope>
    <source>
        <strain evidence="7">CBS 366.77</strain>
    </source>
</reference>
<gene>
    <name evidence="6" type="ORF">PHISCL_01634</name>
</gene>
<feature type="compositionally biased region" description="Low complexity" evidence="4">
    <location>
        <begin position="763"/>
        <end position="781"/>
    </location>
</feature>
<feature type="compositionally biased region" description="Basic and acidic residues" evidence="4">
    <location>
        <begin position="486"/>
        <end position="502"/>
    </location>
</feature>
<keyword evidence="7" id="KW-1185">Reference proteome</keyword>
<dbReference type="AlphaFoldDB" id="A0A3A2ZS90"/>
<keyword evidence="6" id="KW-0418">Kinase</keyword>
<dbReference type="InterPro" id="IPR008271">
    <property type="entry name" value="Ser/Thr_kinase_AS"/>
</dbReference>
<dbReference type="Gene3D" id="3.30.200.20">
    <property type="entry name" value="Phosphorylase Kinase, domain 1"/>
    <property type="match status" value="1"/>
</dbReference>
<dbReference type="SMART" id="SM00220">
    <property type="entry name" value="S_TKc"/>
    <property type="match status" value="1"/>
</dbReference>
<dbReference type="PANTHER" id="PTHR24346">
    <property type="entry name" value="MAP/MICROTUBULE AFFINITY-REGULATING KINASE"/>
    <property type="match status" value="1"/>
</dbReference>
<dbReference type="EMBL" id="MVGC01000031">
    <property type="protein sequence ID" value="RJE26032.1"/>
    <property type="molecule type" value="Genomic_DNA"/>
</dbReference>
<feature type="compositionally biased region" description="Basic and acidic residues" evidence="4">
    <location>
        <begin position="1"/>
        <end position="10"/>
    </location>
</feature>
<dbReference type="SUPFAM" id="SSF56112">
    <property type="entry name" value="Protein kinase-like (PK-like)"/>
    <property type="match status" value="1"/>
</dbReference>
<dbReference type="OrthoDB" id="68483at2759"/>
<feature type="compositionally biased region" description="Low complexity" evidence="4">
    <location>
        <begin position="724"/>
        <end position="750"/>
    </location>
</feature>
<evidence type="ECO:0000313" key="7">
    <source>
        <dbReference type="Proteomes" id="UP000266188"/>
    </source>
</evidence>
<dbReference type="GO" id="GO:0035556">
    <property type="term" value="P:intracellular signal transduction"/>
    <property type="evidence" value="ECO:0007669"/>
    <property type="project" value="TreeGrafter"/>
</dbReference>
<dbReference type="PROSITE" id="PS50011">
    <property type="entry name" value="PROTEIN_KINASE_DOM"/>
    <property type="match status" value="1"/>
</dbReference>
<proteinExistence type="predicted"/>
<dbReference type="GO" id="GO:0005524">
    <property type="term" value="F:ATP binding"/>
    <property type="evidence" value="ECO:0007669"/>
    <property type="project" value="UniProtKB-UniRule"/>
</dbReference>
<dbReference type="FunFam" id="3.30.200.20:FF:000447">
    <property type="entry name" value="Calcium/calmodulin dependent protein kinase"/>
    <property type="match status" value="1"/>
</dbReference>
<feature type="compositionally biased region" description="Basic and acidic residues" evidence="4">
    <location>
        <begin position="567"/>
        <end position="579"/>
    </location>
</feature>
<dbReference type="PROSITE" id="PS00107">
    <property type="entry name" value="PROTEIN_KINASE_ATP"/>
    <property type="match status" value="1"/>
</dbReference>
<sequence length="801" mass="89533">MANENADRSVQETGQEACPEVLRDQPTLRRNESTSSYESPLRHHHRNPVARRRVKETLNARSEYTTSQDDGTAEHRINQYMIKQEIGRGSFGAVHLAIDQFGNEYAVKEFSKSRLRKRAQSHMLRRPRLPKRSDAGFNSPLHRHPSGTENEKMGNSLDLIKQEIAVMKKLHHNNLVALIEVLDDPTQDSLYMVMEMCKKGVIMKVGLEDRADPYDDDRCRCWFRDLILGIEYLHAQGIVHRDIKPDNCLLTNDDVLKVVDFGVSEIFEKDSDMYTAKSAGSPAFLPPELCVVKHGDVSGKAADIWSMGVTLYCLRYGRLPFEKESIFELYEAIREHPVVCEGETDEDFRDLMLRLLEKDPDKRIAMEDLRVHPWVTKNGQDPLLSEEANTAELVSPPTEEEMNSAITRNMGHLIVVMKAVRNFKRLLDPSKADPPMQSILGQEYESHFVEPPMEMEPDEDLESIIPSLDKGPAMGMLNKSLRERASLRQGEQDRGRKPERGDSTSLSSKRNSVQPTASIKMARTESGSMRSAKVRGDSFDDFQTVSSPQPQSPGMPLSRASSSNTKRSVEGTRGHARDPLEEEFPYLFIGPSTYSGFHPNETSDSNPDTMSEEPDNILTPEPDTDLAADMSALVVSESPGAAEEDIYETAYRQEIERIRKRSQTLQEAGPKVYLTRRVEGKDDVMKLVGEHATEEHRSKTMPAIGTKLPYLSGPPPTVGGIKSQLEQQQQQKPGPVQEEPAPDQPTQTQPPLSPPSASIPDPATSSLAATGTTAADTQPTSENSRTKLRSLLGRVRGSRGS</sequence>
<dbReference type="Proteomes" id="UP000266188">
    <property type="component" value="Unassembled WGS sequence"/>
</dbReference>
<feature type="compositionally biased region" description="Basic residues" evidence="4">
    <location>
        <begin position="42"/>
        <end position="52"/>
    </location>
</feature>
<organism evidence="6 7">
    <name type="scientific">Aspergillus sclerotialis</name>
    <dbReference type="NCBI Taxonomy" id="2070753"/>
    <lineage>
        <taxon>Eukaryota</taxon>
        <taxon>Fungi</taxon>
        <taxon>Dikarya</taxon>
        <taxon>Ascomycota</taxon>
        <taxon>Pezizomycotina</taxon>
        <taxon>Eurotiomycetes</taxon>
        <taxon>Eurotiomycetidae</taxon>
        <taxon>Eurotiales</taxon>
        <taxon>Aspergillaceae</taxon>
        <taxon>Aspergillus</taxon>
        <taxon>Aspergillus subgen. Polypaecilum</taxon>
    </lineage>
</organism>
<dbReference type="GO" id="GO:0004683">
    <property type="term" value="F:calcium/calmodulin-dependent protein kinase activity"/>
    <property type="evidence" value="ECO:0007669"/>
    <property type="project" value="TreeGrafter"/>
</dbReference>
<feature type="compositionally biased region" description="Polar residues" evidence="4">
    <location>
        <begin position="503"/>
        <end position="517"/>
    </location>
</feature>
<dbReference type="GO" id="GO:0005516">
    <property type="term" value="F:calmodulin binding"/>
    <property type="evidence" value="ECO:0007669"/>
    <property type="project" value="TreeGrafter"/>
</dbReference>
<feature type="region of interest" description="Disordered" evidence="4">
    <location>
        <begin position="117"/>
        <end position="153"/>
    </location>
</feature>
<feature type="compositionally biased region" description="Polar residues" evidence="4">
    <location>
        <begin position="593"/>
        <end position="609"/>
    </location>
</feature>
<keyword evidence="6" id="KW-0808">Transferase</keyword>
<evidence type="ECO:0000256" key="1">
    <source>
        <dbReference type="ARBA" id="ARBA00022741"/>
    </source>
</evidence>
<dbReference type="FunFam" id="1.10.510.10:FF:000995">
    <property type="entry name" value="BcCMK3, calcium/calmodulin-dependent protein kinase"/>
    <property type="match status" value="1"/>
</dbReference>